<evidence type="ECO:0000313" key="4">
    <source>
        <dbReference type="Proteomes" id="UP000008866"/>
    </source>
</evidence>
<feature type="compositionally biased region" description="Basic residues" evidence="1">
    <location>
        <begin position="533"/>
        <end position="542"/>
    </location>
</feature>
<dbReference type="InterPro" id="IPR048519">
    <property type="entry name" value="Gfd2/YDR514C-like_C"/>
</dbReference>
<dbReference type="OMA" id="QLKRTQC"/>
<dbReference type="STRING" id="663331.D4AU12"/>
<dbReference type="GO" id="GO:0005634">
    <property type="term" value="C:nucleus"/>
    <property type="evidence" value="ECO:0007669"/>
    <property type="project" value="TreeGrafter"/>
</dbReference>
<feature type="region of interest" description="Disordered" evidence="1">
    <location>
        <begin position="59"/>
        <end position="96"/>
    </location>
</feature>
<dbReference type="InterPro" id="IPR040151">
    <property type="entry name" value="Gfd2/YDR514C-like"/>
</dbReference>
<dbReference type="Pfam" id="PF21762">
    <property type="entry name" value="DEDDh_C"/>
    <property type="match status" value="2"/>
</dbReference>
<dbReference type="EMBL" id="ABSU01000010">
    <property type="protein sequence ID" value="EFE33465.1"/>
    <property type="molecule type" value="Genomic_DNA"/>
</dbReference>
<sequence>MSYVERLNMLFDGEDVGLLGIDVGLRETRIDTQDQSGQNQGEAADLPLLDVIEVEVANPGDKQAEASPDNATEIQPAEPEMETEASKQDIPVTDGKPRPGETAYFCSIDVLSTAHKYIGGKFLRPAVDRFYNKGKFWERTWDLYYVRVPKHILCVPLLFTPISQAQALIDEINAEFGSDISLPFEEEAGLIVPFTPDGTPQPEYMGTSTNNDIRGQLQNRANAWCHQNPIEWPEEGNEPYARFRRRIKIVCDVKYNKHRATVGDHKYVKKVRRWHRQLKRTQCYLGLRPRIARRASRETQIADDATSTPATPAVEKQEQQKQQQQGQTNGTATVPIGTVLDPLDVESPAPFAFADEPIFICIDLESNERNHSQVTEVGVSTLDTLDLVGVPPGEGGRNWRSKIRSRHFRVAEYKHFRNKKFVHGCPDDFVFGNSEFVRRAYLAQVVDACCKPPYSGHIAFSQQPVSTMVKPHRPSAVYLHLPQKDGSQERKRQSQSRRSRGRCGNQSQSPEGGVRLPPEPSYSPKKSSNSPRNRGRSRRRKQWSPPPGTEPSSSRSPGQQEQRHPARTPSPTIPEYKMRPRKLILIGHGLTGDIKNLCNVGCEFFDIETYSGEDFSTLSKFYDVADTANLHRVLKREYDPPGLKDILKDLDIMPWHLHNAGNDARYTLEGLVGIAVQITKAEARAESERDAIRLREYPDIDNPNVMVSPRSSDEDLHWRREMERIAKKPRRKRRKEDSDIEIECDIWEDGMGWNAFRNRHKDDMDGGLPPDVQYPVV</sequence>
<evidence type="ECO:0000259" key="2">
    <source>
        <dbReference type="Pfam" id="PF21762"/>
    </source>
</evidence>
<feature type="compositionally biased region" description="Low complexity" evidence="1">
    <location>
        <begin position="522"/>
        <end position="532"/>
    </location>
</feature>
<feature type="domain" description="Gfd2/YDR514C-like C-terminal" evidence="2">
    <location>
        <begin position="358"/>
        <end position="455"/>
    </location>
</feature>
<dbReference type="eggNOG" id="ENOG502QTQR">
    <property type="taxonomic scope" value="Eukaryota"/>
</dbReference>
<dbReference type="HOGENOM" id="CLU_016815_1_1_1"/>
<dbReference type="AlphaFoldDB" id="D4AU12"/>
<dbReference type="PANTHER" id="PTHR28083:SF1">
    <property type="entry name" value="GOOD FOR FULL DBP5 ACTIVITY PROTEIN 2"/>
    <property type="match status" value="1"/>
</dbReference>
<keyword evidence="4" id="KW-1185">Reference proteome</keyword>
<evidence type="ECO:0000256" key="1">
    <source>
        <dbReference type="SAM" id="MobiDB-lite"/>
    </source>
</evidence>
<feature type="compositionally biased region" description="Low complexity" evidence="1">
    <location>
        <begin position="302"/>
        <end position="313"/>
    </location>
</feature>
<feature type="domain" description="Gfd2/YDR514C-like C-terminal" evidence="2">
    <location>
        <begin position="575"/>
        <end position="673"/>
    </location>
</feature>
<protein>
    <recommendedName>
        <fullName evidence="2">Gfd2/YDR514C-like C-terminal domain-containing protein</fullName>
    </recommendedName>
</protein>
<name>D4AU12_ARTBC</name>
<feature type="compositionally biased region" description="Basic and acidic residues" evidence="1">
    <location>
        <begin position="482"/>
        <end position="492"/>
    </location>
</feature>
<dbReference type="RefSeq" id="XP_003014105.1">
    <property type="nucleotide sequence ID" value="XM_003014059.1"/>
</dbReference>
<dbReference type="InterPro" id="IPR012337">
    <property type="entry name" value="RNaseH-like_sf"/>
</dbReference>
<accession>D4AU12</accession>
<feature type="region of interest" description="Disordered" evidence="1">
    <location>
        <begin position="295"/>
        <end position="334"/>
    </location>
</feature>
<dbReference type="GeneID" id="9521522"/>
<organism evidence="3 4">
    <name type="scientific">Arthroderma benhamiae (strain ATCC MYA-4681 / CBS 112371)</name>
    <name type="common">Trichophyton mentagrophytes</name>
    <dbReference type="NCBI Taxonomy" id="663331"/>
    <lineage>
        <taxon>Eukaryota</taxon>
        <taxon>Fungi</taxon>
        <taxon>Dikarya</taxon>
        <taxon>Ascomycota</taxon>
        <taxon>Pezizomycotina</taxon>
        <taxon>Eurotiomycetes</taxon>
        <taxon>Eurotiomycetidae</taxon>
        <taxon>Onygenales</taxon>
        <taxon>Arthrodermataceae</taxon>
        <taxon>Trichophyton</taxon>
    </lineage>
</organism>
<dbReference type="SUPFAM" id="SSF53098">
    <property type="entry name" value="Ribonuclease H-like"/>
    <property type="match status" value="1"/>
</dbReference>
<reference evidence="4" key="1">
    <citation type="journal article" date="2011" name="Genome Biol.">
        <title>Comparative and functional genomics provide insights into the pathogenicity of dermatophytic fungi.</title>
        <authorList>
            <person name="Burmester A."/>
            <person name="Shelest E."/>
            <person name="Gloeckner G."/>
            <person name="Heddergott C."/>
            <person name="Schindler S."/>
            <person name="Staib P."/>
            <person name="Heidel A."/>
            <person name="Felder M."/>
            <person name="Petzold A."/>
            <person name="Szafranski K."/>
            <person name="Feuermann M."/>
            <person name="Pedruzzi I."/>
            <person name="Priebe S."/>
            <person name="Groth M."/>
            <person name="Winkler R."/>
            <person name="Li W."/>
            <person name="Kniemeyer O."/>
            <person name="Schroeckh V."/>
            <person name="Hertweck C."/>
            <person name="Hube B."/>
            <person name="White T.C."/>
            <person name="Platzer M."/>
            <person name="Guthke R."/>
            <person name="Heitman J."/>
            <person name="Woestemeyer J."/>
            <person name="Zipfel P.F."/>
            <person name="Monod M."/>
            <person name="Brakhage A.A."/>
        </authorList>
    </citation>
    <scope>NUCLEOTIDE SEQUENCE [LARGE SCALE GENOMIC DNA]</scope>
    <source>
        <strain evidence="4">ATCC MYA-4681 / CBS 112371</strain>
    </source>
</reference>
<dbReference type="PANTHER" id="PTHR28083">
    <property type="entry name" value="GOOD FOR FULL DBP5 ACTIVITY PROTEIN 2"/>
    <property type="match status" value="1"/>
</dbReference>
<feature type="region of interest" description="Disordered" evidence="1">
    <location>
        <begin position="479"/>
        <end position="576"/>
    </location>
</feature>
<comment type="caution">
    <text evidence="3">The sequence shown here is derived from an EMBL/GenBank/DDBJ whole genome shotgun (WGS) entry which is preliminary data.</text>
</comment>
<dbReference type="Proteomes" id="UP000008866">
    <property type="component" value="Unassembled WGS sequence"/>
</dbReference>
<proteinExistence type="predicted"/>
<gene>
    <name evidence="3" type="ORF">ARB_07825</name>
</gene>
<dbReference type="KEGG" id="abe:ARB_07825"/>
<evidence type="ECO:0000313" key="3">
    <source>
        <dbReference type="EMBL" id="EFE33465.1"/>
    </source>
</evidence>
<feature type="compositionally biased region" description="Polar residues" evidence="1">
    <location>
        <begin position="550"/>
        <end position="560"/>
    </location>
</feature>